<evidence type="ECO:0000256" key="10">
    <source>
        <dbReference type="ARBA" id="ARBA00022741"/>
    </source>
</evidence>
<evidence type="ECO:0000256" key="17">
    <source>
        <dbReference type="RuleBase" id="RU362021"/>
    </source>
</evidence>
<dbReference type="GO" id="GO:0009435">
    <property type="term" value="P:NAD+ biosynthetic process"/>
    <property type="evidence" value="ECO:0007669"/>
    <property type="project" value="InterPro"/>
</dbReference>
<keyword evidence="13" id="KW-0496">Mitochondrion</keyword>
<organism evidence="19 20">
    <name type="scientific">Podarcis lilfordi</name>
    <name type="common">Lilford's wall lizard</name>
    <dbReference type="NCBI Taxonomy" id="74358"/>
    <lineage>
        <taxon>Eukaryota</taxon>
        <taxon>Metazoa</taxon>
        <taxon>Chordata</taxon>
        <taxon>Craniata</taxon>
        <taxon>Vertebrata</taxon>
        <taxon>Euteleostomi</taxon>
        <taxon>Lepidosauria</taxon>
        <taxon>Squamata</taxon>
        <taxon>Bifurcata</taxon>
        <taxon>Unidentata</taxon>
        <taxon>Episquamata</taxon>
        <taxon>Laterata</taxon>
        <taxon>Lacertibaenia</taxon>
        <taxon>Lacertidae</taxon>
        <taxon>Podarcis</taxon>
    </lineage>
</organism>
<evidence type="ECO:0000313" key="19">
    <source>
        <dbReference type="EMBL" id="CAI5775536.1"/>
    </source>
</evidence>
<evidence type="ECO:0000256" key="1">
    <source>
        <dbReference type="ARBA" id="ARBA00001946"/>
    </source>
</evidence>
<comment type="catalytic activity">
    <reaction evidence="14">
        <text>nicotinate beta-D-ribonucleotide + ATP + H(+) = deamido-NAD(+) + diphosphate</text>
        <dbReference type="Rhea" id="RHEA:22860"/>
        <dbReference type="ChEBI" id="CHEBI:15378"/>
        <dbReference type="ChEBI" id="CHEBI:30616"/>
        <dbReference type="ChEBI" id="CHEBI:33019"/>
        <dbReference type="ChEBI" id="CHEBI:57502"/>
        <dbReference type="ChEBI" id="CHEBI:58437"/>
        <dbReference type="EC" id="2.7.7.18"/>
    </reaction>
    <physiologicalReaction direction="left-to-right" evidence="14">
        <dbReference type="Rhea" id="RHEA:22861"/>
    </physiologicalReaction>
    <physiologicalReaction direction="right-to-left" evidence="14">
        <dbReference type="Rhea" id="RHEA:22862"/>
    </physiologicalReaction>
</comment>
<comment type="cofactor">
    <cofactor evidence="1">
        <name>Mg(2+)</name>
        <dbReference type="ChEBI" id="CHEBI:18420"/>
    </cofactor>
</comment>
<dbReference type="InterPro" id="IPR004821">
    <property type="entry name" value="Cyt_trans-like"/>
</dbReference>
<keyword evidence="11 17" id="KW-0067">ATP-binding</keyword>
<sequence>MCQGLLWVGISRRVPDVNAPNVYRKTKRDRQSNAGGSDCNSRKVSFCPPYTNLKGVLLQKIACLDEASDTPHPSSRDHLHQTGKYRVIGGIISPVNDEYGKQGLAAAKHRVAMAQLALETSDWIRVDPWESEQRQWSETVVVLRHHYKELLKSHHIKELPGENNWPIEKAAGASFASSLTVVPELKLLCGADVLKTFQTPNLWKEEHILEIVGKFGLVCISRVGNDPSQFISQSALLSRYQHNIHLVREWIQNEISATNIRHALRKGQSVKYLVPDSVISYIKQHNIYTDETERRNEGDLLQPLKRYCSVVSPLND</sequence>
<name>A0AA35KC12_9SAUR</name>
<evidence type="ECO:0000256" key="8">
    <source>
        <dbReference type="ARBA" id="ARBA00022679"/>
    </source>
</evidence>
<evidence type="ECO:0000256" key="14">
    <source>
        <dbReference type="ARBA" id="ARBA00048514"/>
    </source>
</evidence>
<dbReference type="Pfam" id="PF01467">
    <property type="entry name" value="CTP_transf_like"/>
    <property type="match status" value="1"/>
</dbReference>
<evidence type="ECO:0000256" key="13">
    <source>
        <dbReference type="ARBA" id="ARBA00023128"/>
    </source>
</evidence>
<comment type="similarity">
    <text evidence="5 17">Belongs to the eukaryotic NMN adenylyltransferase family.</text>
</comment>
<evidence type="ECO:0000256" key="5">
    <source>
        <dbReference type="ARBA" id="ARBA00007064"/>
    </source>
</evidence>
<dbReference type="GO" id="GO:0005524">
    <property type="term" value="F:ATP binding"/>
    <property type="evidence" value="ECO:0007669"/>
    <property type="project" value="UniProtKB-KW"/>
</dbReference>
<evidence type="ECO:0000256" key="15">
    <source>
        <dbReference type="ARBA" id="ARBA00048969"/>
    </source>
</evidence>
<dbReference type="NCBIfam" id="TIGR00482">
    <property type="entry name" value="nicotinate (nicotinamide) nucleotide adenylyltransferase"/>
    <property type="match status" value="1"/>
</dbReference>
<dbReference type="EMBL" id="OX395130">
    <property type="protein sequence ID" value="CAI5775536.1"/>
    <property type="molecule type" value="Genomic_DNA"/>
</dbReference>
<dbReference type="CDD" id="cd09286">
    <property type="entry name" value="NMNAT_Eukarya"/>
    <property type="match status" value="1"/>
</dbReference>
<dbReference type="Proteomes" id="UP001178461">
    <property type="component" value="Chromosome 5"/>
</dbReference>
<dbReference type="InterPro" id="IPR051182">
    <property type="entry name" value="Euk_NMN_adenylyltrnsfrase"/>
</dbReference>
<evidence type="ECO:0000256" key="6">
    <source>
        <dbReference type="ARBA" id="ARBA00011881"/>
    </source>
</evidence>
<proteinExistence type="inferred from homology"/>
<dbReference type="GO" id="GO:0000309">
    <property type="term" value="F:nicotinamide-nucleotide adenylyltransferase activity"/>
    <property type="evidence" value="ECO:0007669"/>
    <property type="project" value="UniProtKB-EC"/>
</dbReference>
<feature type="domain" description="Cytidyltransferase-like" evidence="18">
    <location>
        <begin position="80"/>
        <end position="262"/>
    </location>
</feature>
<evidence type="ECO:0000256" key="11">
    <source>
        <dbReference type="ARBA" id="ARBA00022840"/>
    </source>
</evidence>
<evidence type="ECO:0000256" key="7">
    <source>
        <dbReference type="ARBA" id="ARBA00022642"/>
    </source>
</evidence>
<comment type="catalytic activity">
    <reaction evidence="15">
        <text>beta-nicotinamide D-ribonucleotide + ATP + H(+) = diphosphate + NAD(+)</text>
        <dbReference type="Rhea" id="RHEA:21360"/>
        <dbReference type="ChEBI" id="CHEBI:14649"/>
        <dbReference type="ChEBI" id="CHEBI:15378"/>
        <dbReference type="ChEBI" id="CHEBI:30616"/>
        <dbReference type="ChEBI" id="CHEBI:33019"/>
        <dbReference type="ChEBI" id="CHEBI:57540"/>
        <dbReference type="EC" id="2.7.7.1"/>
    </reaction>
    <physiologicalReaction direction="left-to-right" evidence="15">
        <dbReference type="Rhea" id="RHEA:21361"/>
    </physiologicalReaction>
    <physiologicalReaction direction="right-to-left" evidence="15">
        <dbReference type="Rhea" id="RHEA:21362"/>
    </physiologicalReaction>
</comment>
<dbReference type="GO" id="GO:0005759">
    <property type="term" value="C:mitochondrial matrix"/>
    <property type="evidence" value="ECO:0007669"/>
    <property type="project" value="UniProtKB-ARBA"/>
</dbReference>
<comment type="pathway">
    <text evidence="4">Cofactor biosynthesis; NAD(+) biosynthesis; deamido-NAD(+) from nicotinate D-ribonucleotide: step 1/1.</text>
</comment>
<dbReference type="InterPro" id="IPR005248">
    <property type="entry name" value="NadD/NMNAT"/>
</dbReference>
<reference evidence="19" key="1">
    <citation type="submission" date="2022-12" db="EMBL/GenBank/DDBJ databases">
        <authorList>
            <person name="Alioto T."/>
            <person name="Alioto T."/>
            <person name="Gomez Garrido J."/>
        </authorList>
    </citation>
    <scope>NUCLEOTIDE SEQUENCE</scope>
</reference>
<keyword evidence="7 17" id="KW-0662">Pyridine nucleotide biosynthesis</keyword>
<evidence type="ECO:0000313" key="20">
    <source>
        <dbReference type="Proteomes" id="UP001178461"/>
    </source>
</evidence>
<dbReference type="InterPro" id="IPR014729">
    <property type="entry name" value="Rossmann-like_a/b/a_fold"/>
</dbReference>
<comment type="pathway">
    <text evidence="3 17">Cofactor biosynthesis; NAD(+) biosynthesis; NAD(+) from nicotinamide D-ribonucleotide: step 1/1.</text>
</comment>
<dbReference type="FunFam" id="3.40.50.620:FF:000221">
    <property type="entry name" value="Nicotinamide/nicotinic acid mononucleotide adenylyltransferase 3"/>
    <property type="match status" value="1"/>
</dbReference>
<dbReference type="InterPro" id="IPR045094">
    <property type="entry name" value="NMNAT_euk"/>
</dbReference>
<dbReference type="GO" id="GO:0004515">
    <property type="term" value="F:nicotinate-nucleotide adenylyltransferase activity"/>
    <property type="evidence" value="ECO:0007669"/>
    <property type="project" value="UniProtKB-EC"/>
</dbReference>
<dbReference type="EC" id="2.7.7.18" evidence="17"/>
<evidence type="ECO:0000256" key="3">
    <source>
        <dbReference type="ARBA" id="ARBA00004658"/>
    </source>
</evidence>
<dbReference type="PANTHER" id="PTHR12039">
    <property type="entry name" value="NICOTINAMIDE MONONUCLEOTIDE ADENYLYLTRANSFERASE"/>
    <property type="match status" value="1"/>
</dbReference>
<accession>A0AA35KC12</accession>
<protein>
    <recommendedName>
        <fullName evidence="17">Nicotinamide-nucleotide adenylyltransferase</fullName>
        <ecNumber evidence="17">2.7.7.1</ecNumber>
        <ecNumber evidence="17">2.7.7.18</ecNumber>
    </recommendedName>
</protein>
<evidence type="ECO:0000256" key="16">
    <source>
        <dbReference type="ARBA" id="ARBA00093425"/>
    </source>
</evidence>
<evidence type="ECO:0000256" key="2">
    <source>
        <dbReference type="ARBA" id="ARBA00004173"/>
    </source>
</evidence>
<evidence type="ECO:0000256" key="12">
    <source>
        <dbReference type="ARBA" id="ARBA00023027"/>
    </source>
</evidence>
<dbReference type="SUPFAM" id="SSF52374">
    <property type="entry name" value="Nucleotidylyl transferase"/>
    <property type="match status" value="1"/>
</dbReference>
<keyword evidence="10 17" id="KW-0547">Nucleotide-binding</keyword>
<gene>
    <name evidence="19" type="ORF">PODLI_1B010209</name>
</gene>
<keyword evidence="12 17" id="KW-0520">NAD</keyword>
<keyword evidence="8 17" id="KW-0808">Transferase</keyword>
<comment type="subcellular location">
    <subcellularLocation>
        <location evidence="2">Mitochondrion</location>
    </subcellularLocation>
</comment>
<dbReference type="Gene3D" id="3.40.50.620">
    <property type="entry name" value="HUPs"/>
    <property type="match status" value="1"/>
</dbReference>
<dbReference type="AlphaFoldDB" id="A0AA35KC12"/>
<comment type="function">
    <text evidence="16">Catalyzes the formation of NAD(+) from nicotinamide mononucleotide (NMN) and ATP. Can also use the deamidated form; nicotinic acid mononucleotide (NaMN) as substrate with the same efficiency. Can use triazofurin monophosphate (TrMP) as substrate. Can also use GTP and ITP as nucleotide donors. Also catalyzes the reverse reaction, i.e. the pyrophosphorolytic cleavage of NAD(+). For the pyrophosphorolytic activity, can use NAD(+), NADH, NaAD, nicotinic acid adenine dinucleotide phosphate (NHD), nicotinamide guanine dinucleotide (NGD) as substrates. Fails to cleave phosphorylated dinucleotides NADP(+), NADPH and NaADP(+). Protects against axonal degeneration following injury. May be involved in the maintenance of axonal integrity. Also functions as a stress-response chaperone protein that prevents toxic aggregation of proteins; this function may be independent of its NAD(+) synthesis activity.</text>
</comment>
<keyword evidence="20" id="KW-1185">Reference proteome</keyword>
<evidence type="ECO:0000256" key="4">
    <source>
        <dbReference type="ARBA" id="ARBA00005019"/>
    </source>
</evidence>
<dbReference type="EC" id="2.7.7.1" evidence="17"/>
<comment type="subunit">
    <text evidence="6">Homotetramer.</text>
</comment>
<dbReference type="PANTHER" id="PTHR12039:SF7">
    <property type="entry name" value="NICOTINAMIDE_NICOTINIC ACID MONONUCLEOTIDE ADENYLYLTRANSFERASE 3"/>
    <property type="match status" value="1"/>
</dbReference>
<evidence type="ECO:0000259" key="18">
    <source>
        <dbReference type="Pfam" id="PF01467"/>
    </source>
</evidence>
<evidence type="ECO:0000256" key="9">
    <source>
        <dbReference type="ARBA" id="ARBA00022695"/>
    </source>
</evidence>
<keyword evidence="9 17" id="KW-0548">Nucleotidyltransferase</keyword>